<evidence type="ECO:0008006" key="4">
    <source>
        <dbReference type="Google" id="ProtNLM"/>
    </source>
</evidence>
<comment type="caution">
    <text evidence="2">The sequence shown here is derived from an EMBL/GenBank/DDBJ whole genome shotgun (WGS) entry which is preliminary data.</text>
</comment>
<keyword evidence="1" id="KW-0812">Transmembrane</keyword>
<evidence type="ECO:0000256" key="1">
    <source>
        <dbReference type="SAM" id="Phobius"/>
    </source>
</evidence>
<feature type="transmembrane region" description="Helical" evidence="1">
    <location>
        <begin position="52"/>
        <end position="69"/>
    </location>
</feature>
<organism evidence="2 3">
    <name type="scientific">Rehaibacterium terrae</name>
    <dbReference type="NCBI Taxonomy" id="1341696"/>
    <lineage>
        <taxon>Bacteria</taxon>
        <taxon>Pseudomonadati</taxon>
        <taxon>Pseudomonadota</taxon>
        <taxon>Gammaproteobacteria</taxon>
        <taxon>Lysobacterales</taxon>
        <taxon>Lysobacteraceae</taxon>
        <taxon>Rehaibacterium</taxon>
    </lineage>
</organism>
<keyword evidence="1" id="KW-0472">Membrane</keyword>
<protein>
    <recommendedName>
        <fullName evidence="4">DUF3185 family protein</fullName>
    </recommendedName>
</protein>
<dbReference type="Proteomes" id="UP000519004">
    <property type="component" value="Unassembled WGS sequence"/>
</dbReference>
<proteinExistence type="predicted"/>
<gene>
    <name evidence="2" type="ORF">HNQ58_000084</name>
</gene>
<name>A0A7W7XWZ9_9GAMM</name>
<keyword evidence="3" id="KW-1185">Reference proteome</keyword>
<dbReference type="RefSeq" id="WP_183946809.1">
    <property type="nucleotide sequence ID" value="NZ_JACHHX010000001.1"/>
</dbReference>
<dbReference type="AlphaFoldDB" id="A0A7W7XWZ9"/>
<reference evidence="2 3" key="1">
    <citation type="submission" date="2020-08" db="EMBL/GenBank/DDBJ databases">
        <title>Genomic Encyclopedia of Type Strains, Phase IV (KMG-IV): sequencing the most valuable type-strain genomes for metagenomic binning, comparative biology and taxonomic classification.</title>
        <authorList>
            <person name="Goeker M."/>
        </authorList>
    </citation>
    <scope>NUCLEOTIDE SEQUENCE [LARGE SCALE GENOMIC DNA]</scope>
    <source>
        <strain evidence="2 3">DSM 25897</strain>
    </source>
</reference>
<evidence type="ECO:0000313" key="3">
    <source>
        <dbReference type="Proteomes" id="UP000519004"/>
    </source>
</evidence>
<dbReference type="EMBL" id="JACHHX010000001">
    <property type="protein sequence ID" value="MBB5014213.1"/>
    <property type="molecule type" value="Genomic_DNA"/>
</dbReference>
<keyword evidence="1" id="KW-1133">Transmembrane helix</keyword>
<sequence length="72" mass="7638">MRNAFLVVGAALLVAGALVTAGLFTFKDSKEVLRIGDASLTVTEEKRPDHRLGYALMALGGIGLLVGIVRRK</sequence>
<accession>A0A7W7XWZ9</accession>
<evidence type="ECO:0000313" key="2">
    <source>
        <dbReference type="EMBL" id="MBB5014213.1"/>
    </source>
</evidence>